<proteinExistence type="predicted"/>
<gene>
    <name evidence="2" type="ORF">CJD36_008450</name>
</gene>
<organism evidence="2 3">
    <name type="scientific">Flavipsychrobacter stenotrophus</name>
    <dbReference type="NCBI Taxonomy" id="2077091"/>
    <lineage>
        <taxon>Bacteria</taxon>
        <taxon>Pseudomonadati</taxon>
        <taxon>Bacteroidota</taxon>
        <taxon>Chitinophagia</taxon>
        <taxon>Chitinophagales</taxon>
        <taxon>Chitinophagaceae</taxon>
        <taxon>Flavipsychrobacter</taxon>
    </lineage>
</organism>
<dbReference type="OrthoDB" id="965798at2"/>
<dbReference type="AlphaFoldDB" id="A0A2S7SZ09"/>
<reference evidence="2 3" key="1">
    <citation type="submission" date="2018-01" db="EMBL/GenBank/DDBJ databases">
        <title>A novel member of the phylum Bacteroidetes isolated from glacier ice.</title>
        <authorList>
            <person name="Liu Q."/>
            <person name="Xin Y.-H."/>
        </authorList>
    </citation>
    <scope>NUCLEOTIDE SEQUENCE [LARGE SCALE GENOMIC DNA]</scope>
    <source>
        <strain evidence="2 3">RB1R16</strain>
    </source>
</reference>
<accession>A0A2S7SZ09</accession>
<dbReference type="Proteomes" id="UP000239872">
    <property type="component" value="Unassembled WGS sequence"/>
</dbReference>
<name>A0A2S7SZ09_9BACT</name>
<evidence type="ECO:0000313" key="3">
    <source>
        <dbReference type="Proteomes" id="UP000239872"/>
    </source>
</evidence>
<feature type="transmembrane region" description="Helical" evidence="1">
    <location>
        <begin position="15"/>
        <end position="34"/>
    </location>
</feature>
<dbReference type="EMBL" id="PPSL01000002">
    <property type="protein sequence ID" value="PQJ11815.1"/>
    <property type="molecule type" value="Genomic_DNA"/>
</dbReference>
<evidence type="ECO:0000256" key="1">
    <source>
        <dbReference type="SAM" id="Phobius"/>
    </source>
</evidence>
<keyword evidence="1" id="KW-0812">Transmembrane</keyword>
<sequence>MKFIHYLEHITGVGIYPLTSLTIFFVFFAAMATWSARADKKYIEELKNIPFPEKNNQ</sequence>
<comment type="caution">
    <text evidence="2">The sequence shown here is derived from an EMBL/GenBank/DDBJ whole genome shotgun (WGS) entry which is preliminary data.</text>
</comment>
<dbReference type="RefSeq" id="WP_105038695.1">
    <property type="nucleotide sequence ID" value="NZ_PPSL01000002.1"/>
</dbReference>
<keyword evidence="1" id="KW-0472">Membrane</keyword>
<keyword evidence="1" id="KW-1133">Transmembrane helix</keyword>
<keyword evidence="3" id="KW-1185">Reference proteome</keyword>
<protein>
    <submittedName>
        <fullName evidence="2">CcoQ/FixQ family Cbb3-type cytochrome c oxidase assembly chaperone</fullName>
    </submittedName>
</protein>
<evidence type="ECO:0000313" key="2">
    <source>
        <dbReference type="EMBL" id="PQJ11815.1"/>
    </source>
</evidence>